<dbReference type="PANTHER" id="PTHR35370:SF1">
    <property type="entry name" value="TYPE VI SECRETION SYSTEM COMPONENT TSSF1"/>
    <property type="match status" value="1"/>
</dbReference>
<protein>
    <submittedName>
        <fullName evidence="1">Type VI secretion system baseplate subunit TssF</fullName>
    </submittedName>
</protein>
<evidence type="ECO:0000313" key="2">
    <source>
        <dbReference type="Proteomes" id="UP000309550"/>
    </source>
</evidence>
<dbReference type="EMBL" id="VANS01000001">
    <property type="protein sequence ID" value="TMM54131.1"/>
    <property type="molecule type" value="Genomic_DNA"/>
</dbReference>
<dbReference type="PIRSF" id="PIRSF028304">
    <property type="entry name" value="UCP028304"/>
    <property type="match status" value="1"/>
</dbReference>
<comment type="caution">
    <text evidence="1">The sequence shown here is derived from an EMBL/GenBank/DDBJ whole genome shotgun (WGS) entry which is preliminary data.</text>
</comment>
<dbReference type="Proteomes" id="UP000309550">
    <property type="component" value="Unassembled WGS sequence"/>
</dbReference>
<dbReference type="OrthoDB" id="9763676at2"/>
<keyword evidence="2" id="KW-1185">Reference proteome</keyword>
<dbReference type="AlphaFoldDB" id="A0A5S3PIL1"/>
<gene>
    <name evidence="1" type="primary">tssF</name>
    <name evidence="1" type="ORF">FDT80_00560</name>
</gene>
<proteinExistence type="predicted"/>
<dbReference type="Pfam" id="PF05947">
    <property type="entry name" value="T6SS_TssF"/>
    <property type="match status" value="1"/>
</dbReference>
<accession>A0A5S3PIL1</accession>
<dbReference type="InterPro" id="IPR010272">
    <property type="entry name" value="T6SS_TssF"/>
</dbReference>
<sequence>MDTRLLKHYEAELAYLREMGAEFAESFPKIASRLGMDGVEVLDPYVERLLEGSAFLSARVQLELEMQYPAFTNHLLEIIYPHYLGPTPSTLIAQLHPDMTNAGLVDGFVLPRETTLRSRLVEGAQKGCVYRTAADLTLWPIELTEAEYIDGRGELVAAGVAGEAEARAAIRLRLKRPGGAPIGELPLDRLTLFLGGRGVRGWQVHQLLCTEATALVARSVDRRADWTLRLKGGVVPRGFERDEALLPTPRQSFDGYRLLQEYFAMPERFHFVDLTGLSAGLARTTGDAVDLYVLLRDGLPDIASGITPDAFSLNCVPAINLFEKRSDRVHVTTREVSHHVVPDRTSPLDFEVFSVLSVLGINGEGQDDITFRPFYSADDMSPAGDGHECYYTVTRKMRQRTEKERLKGARTSYLGSEVYLTLVDREEAPYPADMNQLSVRALVTNRDLPMLLPTGEADLFHLPDGGPVRSITTPVSQTRPRPTLAQGDAAWRLISHLSLNYLSIADSDNGEGAQALRELVGLYAPKGDRGITLQLEGITSVSSRPIVRRMSDGVLSTAVRGLEITLVFDESFFEGTSVYLLGAVLERFFRKYVTINSFTETVLRTQQNGEIARWRPETGLGRII</sequence>
<dbReference type="NCBIfam" id="TIGR03359">
    <property type="entry name" value="VI_chp_6"/>
    <property type="match status" value="1"/>
</dbReference>
<reference evidence="1 2" key="1">
    <citation type="submission" date="2019-05" db="EMBL/GenBank/DDBJ databases">
        <title>Sulfitobacter sabulilitoris sp. nov., isolated from a marine sand.</title>
        <authorList>
            <person name="Yoon J.-H."/>
        </authorList>
    </citation>
    <scope>NUCLEOTIDE SEQUENCE [LARGE SCALE GENOMIC DNA]</scope>
    <source>
        <strain evidence="1 2">HSMS-29</strain>
    </source>
</reference>
<dbReference type="RefSeq" id="WP_138660305.1">
    <property type="nucleotide sequence ID" value="NZ_VANS01000001.1"/>
</dbReference>
<name>A0A5S3PIL1_9RHOB</name>
<organism evidence="1 2">
    <name type="scientific">Sulfitobacter sabulilitoris</name>
    <dbReference type="NCBI Taxonomy" id="2562655"/>
    <lineage>
        <taxon>Bacteria</taxon>
        <taxon>Pseudomonadati</taxon>
        <taxon>Pseudomonadota</taxon>
        <taxon>Alphaproteobacteria</taxon>
        <taxon>Rhodobacterales</taxon>
        <taxon>Roseobacteraceae</taxon>
        <taxon>Sulfitobacter</taxon>
    </lineage>
</organism>
<evidence type="ECO:0000313" key="1">
    <source>
        <dbReference type="EMBL" id="TMM54131.1"/>
    </source>
</evidence>
<dbReference type="PANTHER" id="PTHR35370">
    <property type="entry name" value="CYTOPLASMIC PROTEIN-RELATED-RELATED"/>
    <property type="match status" value="1"/>
</dbReference>